<reference evidence="2" key="1">
    <citation type="submission" date="2021-02" db="EMBL/GenBank/DDBJ databases">
        <authorList>
            <person name="Nowell W R."/>
        </authorList>
    </citation>
    <scope>NUCLEOTIDE SEQUENCE</scope>
</reference>
<proteinExistence type="predicted"/>
<gene>
    <name evidence="2" type="ORF">UXM345_LOCUS36589</name>
    <name evidence="1" type="ORF">XDN619_LOCUS23386</name>
</gene>
<protein>
    <submittedName>
        <fullName evidence="2">Uncharacterized protein</fullName>
    </submittedName>
</protein>
<evidence type="ECO:0000313" key="3">
    <source>
        <dbReference type="Proteomes" id="UP000663842"/>
    </source>
</evidence>
<name>A0A820LVA6_9BILA</name>
<dbReference type="AlphaFoldDB" id="A0A820LVA6"/>
<dbReference type="Proteomes" id="UP000663842">
    <property type="component" value="Unassembled WGS sequence"/>
</dbReference>
<comment type="caution">
    <text evidence="2">The sequence shown here is derived from an EMBL/GenBank/DDBJ whole genome shotgun (WGS) entry which is preliminary data.</text>
</comment>
<evidence type="ECO:0000313" key="1">
    <source>
        <dbReference type="EMBL" id="CAF2124213.1"/>
    </source>
</evidence>
<dbReference type="EMBL" id="CAJNRG010010621">
    <property type="protein sequence ID" value="CAF2124213.1"/>
    <property type="molecule type" value="Genomic_DNA"/>
</dbReference>
<organism evidence="2 3">
    <name type="scientific">Rotaria magnacalcarata</name>
    <dbReference type="NCBI Taxonomy" id="392030"/>
    <lineage>
        <taxon>Eukaryota</taxon>
        <taxon>Metazoa</taxon>
        <taxon>Spiralia</taxon>
        <taxon>Gnathifera</taxon>
        <taxon>Rotifera</taxon>
        <taxon>Eurotatoria</taxon>
        <taxon>Bdelloidea</taxon>
        <taxon>Philodinida</taxon>
        <taxon>Philodinidae</taxon>
        <taxon>Rotaria</taxon>
    </lineage>
</organism>
<accession>A0A820LVA6</accession>
<dbReference type="Proteomes" id="UP000663887">
    <property type="component" value="Unassembled WGS sequence"/>
</dbReference>
<dbReference type="EMBL" id="CAJOBF010017513">
    <property type="protein sequence ID" value="CAF4362956.1"/>
    <property type="molecule type" value="Genomic_DNA"/>
</dbReference>
<evidence type="ECO:0000313" key="2">
    <source>
        <dbReference type="EMBL" id="CAF4362956.1"/>
    </source>
</evidence>
<feature type="non-terminal residue" evidence="2">
    <location>
        <position position="108"/>
    </location>
</feature>
<sequence>MLPLKFKFNKATSKAISEKGDRTKTRPIHVKTISADTPNGLTVKQSEIYLNTLFNNLNREIRDEYNNMTESEILEINELNSITEINSKYNQTDEYINSCKPATKEKKD</sequence>